<dbReference type="Proteomes" id="UP001208690">
    <property type="component" value="Unassembled WGS sequence"/>
</dbReference>
<dbReference type="PANTHER" id="PTHR30269:SF37">
    <property type="entry name" value="MEMBRANE TRANSPORTER PROTEIN"/>
    <property type="match status" value="1"/>
</dbReference>
<evidence type="ECO:0000256" key="5">
    <source>
        <dbReference type="ARBA" id="ARBA00022692"/>
    </source>
</evidence>
<feature type="transmembrane region" description="Helical" evidence="8">
    <location>
        <begin position="76"/>
        <end position="97"/>
    </location>
</feature>
<organism evidence="9 10">
    <name type="scientific">Roseobacter sinensis</name>
    <dbReference type="NCBI Taxonomy" id="2931391"/>
    <lineage>
        <taxon>Bacteria</taxon>
        <taxon>Pseudomonadati</taxon>
        <taxon>Pseudomonadota</taxon>
        <taxon>Alphaproteobacteria</taxon>
        <taxon>Rhodobacterales</taxon>
        <taxon>Roseobacteraceae</taxon>
        <taxon>Roseobacter</taxon>
    </lineage>
</organism>
<dbReference type="EMBL" id="JALIEB010000003">
    <property type="protein sequence ID" value="MCV3271193.1"/>
    <property type="molecule type" value="Genomic_DNA"/>
</dbReference>
<evidence type="ECO:0000256" key="8">
    <source>
        <dbReference type="RuleBase" id="RU363041"/>
    </source>
</evidence>
<feature type="transmembrane region" description="Helical" evidence="8">
    <location>
        <begin position="42"/>
        <end position="64"/>
    </location>
</feature>
<gene>
    <name evidence="9" type="ORF">MUB52_07115</name>
</gene>
<evidence type="ECO:0000256" key="1">
    <source>
        <dbReference type="ARBA" id="ARBA00004651"/>
    </source>
</evidence>
<dbReference type="PANTHER" id="PTHR30269">
    <property type="entry name" value="TRANSMEMBRANE PROTEIN YFCA"/>
    <property type="match status" value="1"/>
</dbReference>
<keyword evidence="10" id="KW-1185">Reference proteome</keyword>
<keyword evidence="6 8" id="KW-1133">Transmembrane helix</keyword>
<comment type="caution">
    <text evidence="9">The sequence shown here is derived from an EMBL/GenBank/DDBJ whole genome shotgun (WGS) entry which is preliminary data.</text>
</comment>
<accession>A0ABT3BDF1</accession>
<evidence type="ECO:0000256" key="3">
    <source>
        <dbReference type="ARBA" id="ARBA00022448"/>
    </source>
</evidence>
<dbReference type="Pfam" id="PF01925">
    <property type="entry name" value="TauE"/>
    <property type="match status" value="1"/>
</dbReference>
<keyword evidence="7 8" id="KW-0472">Membrane</keyword>
<evidence type="ECO:0000256" key="2">
    <source>
        <dbReference type="ARBA" id="ARBA00009142"/>
    </source>
</evidence>
<evidence type="ECO:0000256" key="4">
    <source>
        <dbReference type="ARBA" id="ARBA00022475"/>
    </source>
</evidence>
<keyword evidence="3" id="KW-0813">Transport</keyword>
<dbReference type="RefSeq" id="WP_263843506.1">
    <property type="nucleotide sequence ID" value="NZ_JALIEB010000003.1"/>
</dbReference>
<evidence type="ECO:0000313" key="10">
    <source>
        <dbReference type="Proteomes" id="UP001208690"/>
    </source>
</evidence>
<proteinExistence type="inferred from homology"/>
<evidence type="ECO:0000256" key="6">
    <source>
        <dbReference type="ARBA" id="ARBA00022989"/>
    </source>
</evidence>
<feature type="transmembrane region" description="Helical" evidence="8">
    <location>
        <begin position="197"/>
        <end position="218"/>
    </location>
</feature>
<keyword evidence="5 8" id="KW-0812">Transmembrane</keyword>
<evidence type="ECO:0000313" key="9">
    <source>
        <dbReference type="EMBL" id="MCV3271193.1"/>
    </source>
</evidence>
<comment type="subcellular location">
    <subcellularLocation>
        <location evidence="1 8">Cell membrane</location>
        <topology evidence="1 8">Multi-pass membrane protein</topology>
    </subcellularLocation>
</comment>
<name>A0ABT3BDF1_9RHOB</name>
<protein>
    <recommendedName>
        <fullName evidence="8">Probable membrane transporter protein</fullName>
    </recommendedName>
</protein>
<comment type="similarity">
    <text evidence="2 8">Belongs to the 4-toluene sulfonate uptake permease (TSUP) (TC 2.A.102) family.</text>
</comment>
<reference evidence="9 10" key="1">
    <citation type="submission" date="2022-04" db="EMBL/GenBank/DDBJ databases">
        <title>Roseobacter sp. WL0113 is a bacterium isolated from neritic sediment.</title>
        <authorList>
            <person name="Wang L."/>
            <person name="He W."/>
            <person name="Zhang D.-F."/>
        </authorList>
    </citation>
    <scope>NUCLEOTIDE SEQUENCE [LARGE SCALE GENOMIC DNA]</scope>
    <source>
        <strain evidence="9 10">WL0113</strain>
    </source>
</reference>
<dbReference type="InterPro" id="IPR052017">
    <property type="entry name" value="TSUP"/>
</dbReference>
<sequence length="247" mass="25979">MLDLLATPGLIWVVVATFTAGLVYGFSGFGAALVYMPVATAVIAPPLAIGAFAVSALASLVTLVPRAWGQADRPNVLMMVGAAILGAPLGIWILATVDTVLIRWGLSAIITITLALLIAGWRYRASPTKPVRATIGAAAGVMMGSVGLNGPLVILFQLGGQDSIARSRANTLIFLTLSSLSLVPLMAWQGLIGWEAVWLGLLLLLPYGLGTLLGRTLFDPDRERLYRRVAYAVVAAAVLIGLPVWNH</sequence>
<keyword evidence="4 8" id="KW-1003">Cell membrane</keyword>
<feature type="transmembrane region" description="Helical" evidence="8">
    <location>
        <begin position="225"/>
        <end position="245"/>
    </location>
</feature>
<feature type="transmembrane region" description="Helical" evidence="8">
    <location>
        <begin position="12"/>
        <end position="35"/>
    </location>
</feature>
<evidence type="ECO:0000256" key="7">
    <source>
        <dbReference type="ARBA" id="ARBA00023136"/>
    </source>
</evidence>
<feature type="transmembrane region" description="Helical" evidence="8">
    <location>
        <begin position="135"/>
        <end position="159"/>
    </location>
</feature>
<feature type="transmembrane region" description="Helical" evidence="8">
    <location>
        <begin position="171"/>
        <end position="191"/>
    </location>
</feature>
<dbReference type="InterPro" id="IPR002781">
    <property type="entry name" value="TM_pro_TauE-like"/>
</dbReference>
<feature type="transmembrane region" description="Helical" evidence="8">
    <location>
        <begin position="104"/>
        <end position="123"/>
    </location>
</feature>